<accession>A0A8D5AIW6</accession>
<dbReference type="EMBL" id="AP019782">
    <property type="protein sequence ID" value="BBL70169.1"/>
    <property type="molecule type" value="Genomic_DNA"/>
</dbReference>
<proteinExistence type="predicted"/>
<organism evidence="1 2">
    <name type="scientific">Methylogaea oryzae</name>
    <dbReference type="NCBI Taxonomy" id="1295382"/>
    <lineage>
        <taxon>Bacteria</taxon>
        <taxon>Pseudomonadati</taxon>
        <taxon>Pseudomonadota</taxon>
        <taxon>Gammaproteobacteria</taxon>
        <taxon>Methylococcales</taxon>
        <taxon>Methylococcaceae</taxon>
        <taxon>Methylogaea</taxon>
    </lineage>
</organism>
<dbReference type="RefSeq" id="WP_054774763.1">
    <property type="nucleotide sequence ID" value="NZ_AP019782.1"/>
</dbReference>
<keyword evidence="2" id="KW-1185">Reference proteome</keyword>
<sequence>MNEQPAGACRYFVTYTGVKLPFKLVNPLEPGEVENRNTYFRGYFDGDGRLTALQSVIYGEVELEHRYQYHGDGTLRQAEITDADGETNLLRFDDTGTPLGA</sequence>
<gene>
    <name evidence="1" type="ORF">MoryE10_07750</name>
</gene>
<evidence type="ECO:0000313" key="2">
    <source>
        <dbReference type="Proteomes" id="UP000824988"/>
    </source>
</evidence>
<evidence type="ECO:0000313" key="1">
    <source>
        <dbReference type="EMBL" id="BBL70169.1"/>
    </source>
</evidence>
<protein>
    <submittedName>
        <fullName evidence="1">Uncharacterized protein</fullName>
    </submittedName>
</protein>
<dbReference type="Pfam" id="PF19653">
    <property type="entry name" value="DUF6156"/>
    <property type="match status" value="1"/>
</dbReference>
<dbReference type="InterPro" id="IPR046154">
    <property type="entry name" value="DUF6156"/>
</dbReference>
<dbReference type="AlphaFoldDB" id="A0A8D5AIW6"/>
<dbReference type="KEGG" id="moz:MoryE10_07750"/>
<dbReference type="Proteomes" id="UP000824988">
    <property type="component" value="Chromosome"/>
</dbReference>
<name>A0A8D5AIW6_9GAMM</name>
<reference evidence="1" key="1">
    <citation type="submission" date="2019-06" db="EMBL/GenBank/DDBJ databases">
        <title>Complete genome sequence of Methylogaea oryzae strain JCM16910.</title>
        <authorList>
            <person name="Asakawa S."/>
        </authorList>
    </citation>
    <scope>NUCLEOTIDE SEQUENCE</scope>
    <source>
        <strain evidence="1">E10</strain>
    </source>
</reference>